<gene>
    <name evidence="3" type="ORF">SDC9_43296</name>
</gene>
<feature type="compositionally biased region" description="Polar residues" evidence="1">
    <location>
        <begin position="1939"/>
        <end position="1952"/>
    </location>
</feature>
<dbReference type="Pfam" id="PF14349">
    <property type="entry name" value="SprA_N"/>
    <property type="match status" value="2"/>
</dbReference>
<feature type="region of interest" description="Disordered" evidence="1">
    <location>
        <begin position="1915"/>
        <end position="1952"/>
    </location>
</feature>
<evidence type="ECO:0000313" key="3">
    <source>
        <dbReference type="EMBL" id="MPL97108.1"/>
    </source>
</evidence>
<evidence type="ECO:0000259" key="2">
    <source>
        <dbReference type="Pfam" id="PF14349"/>
    </source>
</evidence>
<feature type="domain" description="Gliding motility protein SprA N-terminal" evidence="2">
    <location>
        <begin position="80"/>
        <end position="358"/>
    </location>
</feature>
<evidence type="ECO:0000256" key="1">
    <source>
        <dbReference type="SAM" id="MobiDB-lite"/>
    </source>
</evidence>
<dbReference type="InterPro" id="IPR025684">
    <property type="entry name" value="SprA_N_dom"/>
</dbReference>
<proteinExistence type="predicted"/>
<sequence>MERTIKYLIRLFALFFVVSIAWGIPVPYDFSGITGPETPPASPPDTTKPGGTLLYPIPATEPGAFPEPADKNKLFLGNTSNFTEEIIYDPVTNTYSIIRKAGTVPLSPPTTLTFDEFRELDLDRSLKSYWREKSVASGGVSRTGIIPQIHIGGQVFDRIFGGNTIDIRPQGSAEVTFGVLSNRRDDPALDIRQRRTTNFDFQQRIQMSVMAKIGDKIEFNTNYNTEATFDFENKLKLKYEGKEDEIIKLIEAGDVTFPLNSTLITGSQSLFGLKTQMQFGRATVTGVFSQQKSETSTITVQGGAQTSKFSVRALDYEENKHFFLAQYFADNYDNALSKLPIVNSNINITKIEVWITNIGPAVTDNRNLVALMDLGEKVPYNQTIAPRPGAAYPDNKSNELLSRFDTTNIRNINRVTQYLTGSPFGYVSGLDFEKVENARKLNPSEYSFNSKLGFISLNSTLNPDQVLAVAYQYTVIGQDSIFQVGEFSDQGIASPKTLMVKLLKSTALNTKIPMWNLMMKNVYNIGAFQLNREDFILNILYSGNENTVPTGYFTEGPEGVKGVPLLRIFNFDNLDPQQNPPHDGIFDFIDNAARQGGTIQASNGRVFFTVREPFGSYLRKKLDNQQLANKYCYDSLYTLTKSGAQQYPDKNRYILEGQYKSSSGSEISLNALNVPQGSVRVTAGGIPLTENVDYTVDYTLGRVKIINEGILNSGTPVSISLENNASFNLQTQTMMGMHVDYKVNKDFIIGATLLNLHERPLTQKTNFGQEPISNTMWGLDFNYQTESMALTRLIDKLPFYSTKTISRIQFNGEFAHFIPGHSRAVGKTGTSYIDDFEGAKSTIDLKNVGTWFLASTPQGQTSRDMFPEAAQGTGLAYGFNRAKLAWYTIDPLFYDRNSNLRPKNVSKDELSRNSVRLVRESEVFPNADPPNGQPMNLPVLNLAFFPEERGPYNYDVMPGGVSRGLAEDGTLLFPRSRWGGIMRKIESTDFEAANVEYIEFWLMDPFSEDTLHNGGDLYFNLGDVSEDILRDGRKSYENGLPVSAEVKNVDTTIWGRVPTLQALVNAFDNDIAARPFQDVGYDGLSDADERSFFNDNYLQVIANQYGTSSEAYQKAFEDPSGDNYHFFRGSDYDNDPKYGSVIERYKMYNGVEGNSPATEQSNEQFQTQATTLPNVEDINRDNTLNEQERYFQYKIRLTPDRMNIGENYITDIFRAGDIPLENGKRGNVKWYQFKIPVQSPDEVIGNIQDFKSIRFMRMFLRNFEQPVVLRFATLELVRGEWRKYYSNLLAPGEYIPNPNQSETSFDISTVSIEENGSRSPVPYVLPPDIEREINVGTTNYQRLNEQAMVLKVCNLLDGDARGTYKTTDFDFRQYKKLKMYIHAEKAIENQELAKGDVTVFIRMGSDFTENYYEYEVPVEFTPWYTTAANPRLIWPDANRMDIELDKLVKAKQQRNDAMGRPGSMVTVMTPYEVFDGENRITVVGMPSMSDVKAFMIGVRNPKKQFITDKDDGESKCVEVWVNELRLTDFDEKSGFAATARIAANLADLGNVVLSGSYSTAGFGSLEKKVNERQQEAIGQFDVATNIQLGKFFPEKAGIKIPMHIDYSEMRMTPKYDPLDPDILMSEVMHDLEKSERDSVRNKVQDITRRTNINFVNMRKEKVGARGKPRIYDIENFDFTYAYSEIFHRNIDIEYDSRKQFRGGIGYNFLYNPKPVKPLQNVKFLQKKSLAIIKDFNFFYMPKMFGFRTDMNRQYNERLLRNKSDALIILEPTFTKTWDWNRLYDLKFDLAQSLKLEYQANANAYISEPPGQINRTADDWQAKRDSIWDEIMNFGSMNRFTQNMNLNYIVPINKIPLLNWVSLNARYASTFRWEASPRSIQSIMGNTIENSNTININGSARMTNLYNKSAFLRKIGQPKRGQAPQRPGQTARQAPKEPDQQQPAANADSTAKKSPQIAKALGIGIVKLIIGIKDVQFTYAESQGTLLPGFTPQPDILGNRLTDMAPGFGFAFGSQEDIRSRAVRNQWLTTDTLLNSAYITRATKNLNARVTYEPFPEFRVEFTAEKKQSFAYQEYFKANANGEFTSTSPQDRGSFSISFYTLKTAFKKDGNENINEVFENFKDYRIIIAKRLSEQNPNSMLTDSFPSGYGSGSQDVMIPAFIAAYTGRDPMKVSLSPFPKIPIPNWRFSYTGLSKIPYFKKYLKNLTISHAYLSTYSIGNYVSNVDYLENLGFQSALDFNQNFIPKNQIDAIAITEQFSPLINFDMTWNNSLLSRFEIKKTRSLQLSFVNNQVTEVRSNELIIGVGYRFKDVKLNLSSGGRRQQLKSDLNVKLDLSVRDNKTVLRRLDEEINQISTGNRMVSINSSADYVINQRFNVRLFFDKTITNPFVSSQFPNSTTNAGVSLRFTLAQ</sequence>
<protein>
    <recommendedName>
        <fullName evidence="2">Gliding motility protein SprA N-terminal domain-containing protein</fullName>
    </recommendedName>
</protein>
<reference evidence="3" key="1">
    <citation type="submission" date="2019-08" db="EMBL/GenBank/DDBJ databases">
        <authorList>
            <person name="Kucharzyk K."/>
            <person name="Murdoch R.W."/>
            <person name="Higgins S."/>
            <person name="Loffler F."/>
        </authorList>
    </citation>
    <scope>NUCLEOTIDE SEQUENCE</scope>
</reference>
<dbReference type="NCBIfam" id="TIGR04189">
    <property type="entry name" value="surface_SprA"/>
    <property type="match status" value="1"/>
</dbReference>
<dbReference type="EMBL" id="VSSQ01000541">
    <property type="protein sequence ID" value="MPL97108.1"/>
    <property type="molecule type" value="Genomic_DNA"/>
</dbReference>
<comment type="caution">
    <text evidence="3">The sequence shown here is derived from an EMBL/GenBank/DDBJ whole genome shotgun (WGS) entry which is preliminary data.</text>
</comment>
<feature type="domain" description="Gliding motility protein SprA N-terminal" evidence="2">
    <location>
        <begin position="1097"/>
        <end position="1626"/>
    </location>
</feature>
<dbReference type="InterPro" id="IPR026377">
    <property type="entry name" value="Cell_surface_SprA"/>
</dbReference>
<accession>A0A644W0M5</accession>
<name>A0A644W0M5_9ZZZZ</name>
<organism evidence="3">
    <name type="scientific">bioreactor metagenome</name>
    <dbReference type="NCBI Taxonomy" id="1076179"/>
    <lineage>
        <taxon>unclassified sequences</taxon>
        <taxon>metagenomes</taxon>
        <taxon>ecological metagenomes</taxon>
    </lineage>
</organism>